<accession>A0A368KPR2</accession>
<evidence type="ECO:0000256" key="2">
    <source>
        <dbReference type="SAM" id="Phobius"/>
    </source>
</evidence>
<keyword evidence="2" id="KW-1133">Transmembrane helix</keyword>
<feature type="transmembrane region" description="Helical" evidence="2">
    <location>
        <begin position="60"/>
        <end position="83"/>
    </location>
</feature>
<evidence type="ECO:0000313" key="3">
    <source>
        <dbReference type="EMBL" id="RCS47639.1"/>
    </source>
</evidence>
<feature type="transmembrane region" description="Helical" evidence="2">
    <location>
        <begin position="143"/>
        <end position="161"/>
    </location>
</feature>
<dbReference type="Gene3D" id="1.20.1300.10">
    <property type="entry name" value="Fumarate reductase/succinate dehydrogenase, transmembrane subunit"/>
    <property type="match status" value="1"/>
</dbReference>
<dbReference type="GO" id="GO:0016020">
    <property type="term" value="C:membrane"/>
    <property type="evidence" value="ECO:0007669"/>
    <property type="project" value="InterPro"/>
</dbReference>
<comment type="caution">
    <text evidence="3">The sequence shown here is derived from an EMBL/GenBank/DDBJ whole genome shotgun (WGS) entry which is preliminary data.</text>
</comment>
<evidence type="ECO:0000313" key="4">
    <source>
        <dbReference type="Proteomes" id="UP000253562"/>
    </source>
</evidence>
<name>A0A368KPR2_9BACT</name>
<dbReference type="AlphaFoldDB" id="A0A368KPR2"/>
<dbReference type="Proteomes" id="UP000253562">
    <property type="component" value="Unassembled WGS sequence"/>
</dbReference>
<feature type="transmembrane region" description="Helical" evidence="2">
    <location>
        <begin position="103"/>
        <end position="122"/>
    </location>
</feature>
<keyword evidence="2" id="KW-0472">Membrane</keyword>
<sequence length="320" mass="35475">MVGRSSGRVAISSSLSYLETTLASEILPPKESRFRKGSVVSSAPNFFQRNEFLLRRLHSLLGLVPVGAYVIVHLLVNASVFASPKLFQRLVFHIHSLGPILPLVEWTFIFLPIIFHGVYGLIITKGGHPNTQAYPYNSNFRYTMQRATGLIAFLFIAWHVFQMHGWIHAEFWEKYVAHPLGGAEFSPYNAASSGAEAMQGSIIFPVLYAIGVLATVFHLSNGIFTFGITWGLWVSPKAQEGAKLVANCLFVALSIAGMASIVGLYTMSSEQIAEVRVQEDEAYQILSETGDILPNEHKHSKESEFYTNDDEEADSAESDR</sequence>
<dbReference type="InterPro" id="IPR034804">
    <property type="entry name" value="SQR/QFR_C/D"/>
</dbReference>
<proteinExistence type="predicted"/>
<feature type="region of interest" description="Disordered" evidence="1">
    <location>
        <begin position="288"/>
        <end position="320"/>
    </location>
</feature>
<feature type="transmembrane region" description="Helical" evidence="2">
    <location>
        <begin position="244"/>
        <end position="267"/>
    </location>
</feature>
<organism evidence="3 4">
    <name type="scientific">Bremerella cremea</name>
    <dbReference type="NCBI Taxonomy" id="1031537"/>
    <lineage>
        <taxon>Bacteria</taxon>
        <taxon>Pseudomonadati</taxon>
        <taxon>Planctomycetota</taxon>
        <taxon>Planctomycetia</taxon>
        <taxon>Pirellulales</taxon>
        <taxon>Pirellulaceae</taxon>
        <taxon>Bremerella</taxon>
    </lineage>
</organism>
<dbReference type="EMBL" id="QPEX01000028">
    <property type="protein sequence ID" value="RCS47639.1"/>
    <property type="molecule type" value="Genomic_DNA"/>
</dbReference>
<dbReference type="InterPro" id="IPR016002">
    <property type="entry name" value="Succ_DH_cyt_b558_Firmicute"/>
</dbReference>
<dbReference type="CDD" id="cd03497">
    <property type="entry name" value="SQR_TypeB_1_TM"/>
    <property type="match status" value="1"/>
</dbReference>
<gene>
    <name evidence="3" type="ORF">DTL42_14035</name>
</gene>
<dbReference type="SUPFAM" id="SSF81343">
    <property type="entry name" value="Fumarate reductase respiratory complex transmembrane subunits"/>
    <property type="match status" value="1"/>
</dbReference>
<feature type="compositionally biased region" description="Basic and acidic residues" evidence="1">
    <location>
        <begin position="294"/>
        <end position="304"/>
    </location>
</feature>
<dbReference type="OrthoDB" id="9789209at2"/>
<feature type="compositionally biased region" description="Acidic residues" evidence="1">
    <location>
        <begin position="307"/>
        <end position="320"/>
    </location>
</feature>
<protein>
    <submittedName>
        <fullName evidence="3">Succinate dehydrogenase</fullName>
    </submittedName>
</protein>
<feature type="transmembrane region" description="Helical" evidence="2">
    <location>
        <begin position="206"/>
        <end position="232"/>
    </location>
</feature>
<evidence type="ECO:0000256" key="1">
    <source>
        <dbReference type="SAM" id="MobiDB-lite"/>
    </source>
</evidence>
<reference evidence="3 4" key="1">
    <citation type="submission" date="2018-07" db="EMBL/GenBank/DDBJ databases">
        <title>Comparative genomes isolates from brazilian mangrove.</title>
        <authorList>
            <person name="De Araujo J.E."/>
            <person name="Taketani R.G."/>
            <person name="Silva M.C.P."/>
            <person name="Lourenco M.V."/>
            <person name="Oliveira V.M."/>
            <person name="Andreote F.D."/>
        </authorList>
    </citation>
    <scope>NUCLEOTIDE SEQUENCE [LARGE SCALE GENOMIC DNA]</scope>
    <source>
        <strain evidence="3 4">HEX PRIS-MGV</strain>
    </source>
</reference>
<keyword evidence="2" id="KW-0812">Transmembrane</keyword>